<evidence type="ECO:0000256" key="3">
    <source>
        <dbReference type="ARBA" id="ARBA00022452"/>
    </source>
</evidence>
<evidence type="ECO:0000259" key="14">
    <source>
        <dbReference type="Pfam" id="PF07715"/>
    </source>
</evidence>
<comment type="subcellular location">
    <subcellularLocation>
        <location evidence="1 10">Cell outer membrane</location>
        <topology evidence="1 10">Multi-pass membrane protein</topology>
    </subcellularLocation>
</comment>
<keyword evidence="3 10" id="KW-1134">Transmembrane beta strand</keyword>
<keyword evidence="16" id="KW-1185">Reference proteome</keyword>
<keyword evidence="8 15" id="KW-0675">Receptor</keyword>
<dbReference type="InterPro" id="IPR037066">
    <property type="entry name" value="Plug_dom_sf"/>
</dbReference>
<feature type="signal peptide" evidence="12">
    <location>
        <begin position="1"/>
        <end position="21"/>
    </location>
</feature>
<comment type="similarity">
    <text evidence="10 11">Belongs to the TonB-dependent receptor family.</text>
</comment>
<dbReference type="SUPFAM" id="SSF49464">
    <property type="entry name" value="Carboxypeptidase regulatory domain-like"/>
    <property type="match status" value="1"/>
</dbReference>
<keyword evidence="6 11" id="KW-0798">TonB box</keyword>
<keyword evidence="5 12" id="KW-0732">Signal</keyword>
<dbReference type="InterPro" id="IPR000531">
    <property type="entry name" value="Beta-barrel_TonB"/>
</dbReference>
<proteinExistence type="inferred from homology"/>
<dbReference type="RefSeq" id="WP_151167189.1">
    <property type="nucleotide sequence ID" value="NZ_WACR01000004.1"/>
</dbReference>
<dbReference type="SUPFAM" id="SSF56935">
    <property type="entry name" value="Porins"/>
    <property type="match status" value="1"/>
</dbReference>
<evidence type="ECO:0000256" key="9">
    <source>
        <dbReference type="ARBA" id="ARBA00023237"/>
    </source>
</evidence>
<dbReference type="GO" id="GO:0009279">
    <property type="term" value="C:cell outer membrane"/>
    <property type="evidence" value="ECO:0007669"/>
    <property type="project" value="UniProtKB-SubCell"/>
</dbReference>
<dbReference type="Pfam" id="PF00593">
    <property type="entry name" value="TonB_dep_Rec_b-barrel"/>
    <property type="match status" value="1"/>
</dbReference>
<dbReference type="PROSITE" id="PS52016">
    <property type="entry name" value="TONB_DEPENDENT_REC_3"/>
    <property type="match status" value="1"/>
</dbReference>
<dbReference type="Proteomes" id="UP000435357">
    <property type="component" value="Unassembled WGS sequence"/>
</dbReference>
<evidence type="ECO:0000256" key="8">
    <source>
        <dbReference type="ARBA" id="ARBA00023170"/>
    </source>
</evidence>
<evidence type="ECO:0000256" key="6">
    <source>
        <dbReference type="ARBA" id="ARBA00023077"/>
    </source>
</evidence>
<evidence type="ECO:0000256" key="11">
    <source>
        <dbReference type="RuleBase" id="RU003357"/>
    </source>
</evidence>
<feature type="chain" id="PRO_5026757578" evidence="12">
    <location>
        <begin position="22"/>
        <end position="747"/>
    </location>
</feature>
<evidence type="ECO:0000256" key="5">
    <source>
        <dbReference type="ARBA" id="ARBA00022729"/>
    </source>
</evidence>
<accession>A0A6N6M5H9</accession>
<feature type="domain" description="TonB-dependent receptor-like beta-barrel" evidence="13">
    <location>
        <begin position="277"/>
        <end position="704"/>
    </location>
</feature>
<dbReference type="GO" id="GO:0044718">
    <property type="term" value="P:siderophore transmembrane transport"/>
    <property type="evidence" value="ECO:0007669"/>
    <property type="project" value="TreeGrafter"/>
</dbReference>
<feature type="domain" description="TonB-dependent receptor plug" evidence="14">
    <location>
        <begin position="124"/>
        <end position="225"/>
    </location>
</feature>
<dbReference type="AlphaFoldDB" id="A0A6N6M5H9"/>
<keyword evidence="7 10" id="KW-0472">Membrane</keyword>
<dbReference type="GO" id="GO:0015344">
    <property type="term" value="F:siderophore uptake transmembrane transporter activity"/>
    <property type="evidence" value="ECO:0007669"/>
    <property type="project" value="TreeGrafter"/>
</dbReference>
<sequence>MARSILLIFMSFSLWSTIAHAQKNQVSGTVLGLEDDDSKSPIPGATVVWKGTTIGALTDENGKFKLEKVEETDELIISAFQFVTDTFTISQSIGNQFVLSRTVTLKEFEVSSKEQSTKIDYMNPIKVEKMGEDELMKAACCNLSESFETSPSVDVSFSDAVTGTRQIEMLGLAGPNTQIMRENMPNVRGLSALYGLTFTPGTWIKSIQLNKGTGSVVNGYESIAGQINTELRKPESTHRLYLNLYANEGSRFEANAHSGIRITDSLSTAILVHAKTNQNRFDRNDDNFLDMPVGELYTVANRWKYRPNEAWVMQAGIKGTMKESTSGQESFNRSEHKGGESVWGMALDIKRLDGWYKLGYINPNRKQQSIALQLSGAIHEQRSYFGKRRYDADQKSGYANFIYQDFLGNTNHKLRAGASLMYDYYDEVLNDRIYEREEIIPGVYSEYTFTQSDQLSLVFGLRADHHNQFGFFATPRFHSRWAITDKTILRASAGRGQRHPAIFAEHNGLLASNREFVIETDGDPDNTLYGLKPEVAWNYGLSLTQDFTLDYRDGYFSVDLYRTDFINQIVVDFDRSPQQAVFYNLDGKSYSNSFQALASYEVVRRLSAKIAYRFFDVKTTYSGELRQKPLVARHRAFLNLEYETPSLWSFDATVNRIGQKRLPITSSNPQEYQLDEKSSSYWTVNTQISKTWKDFDFYVGAENLLNYRQPNPILASDEPFGDYFDASMVWGPVFGRIAYIGFRYKLK</sequence>
<evidence type="ECO:0000313" key="15">
    <source>
        <dbReference type="EMBL" id="KAB1064869.1"/>
    </source>
</evidence>
<evidence type="ECO:0000256" key="7">
    <source>
        <dbReference type="ARBA" id="ARBA00023136"/>
    </source>
</evidence>
<dbReference type="InterPro" id="IPR012910">
    <property type="entry name" value="Plug_dom"/>
</dbReference>
<evidence type="ECO:0000256" key="1">
    <source>
        <dbReference type="ARBA" id="ARBA00004571"/>
    </source>
</evidence>
<dbReference type="Pfam" id="PF13715">
    <property type="entry name" value="CarbopepD_reg_2"/>
    <property type="match status" value="1"/>
</dbReference>
<evidence type="ECO:0000313" key="16">
    <source>
        <dbReference type="Proteomes" id="UP000435357"/>
    </source>
</evidence>
<evidence type="ECO:0000256" key="10">
    <source>
        <dbReference type="PROSITE-ProRule" id="PRU01360"/>
    </source>
</evidence>
<dbReference type="Gene3D" id="2.170.130.10">
    <property type="entry name" value="TonB-dependent receptor, plug domain"/>
    <property type="match status" value="1"/>
</dbReference>
<keyword evidence="9 10" id="KW-0998">Cell outer membrane</keyword>
<dbReference type="Gene3D" id="2.60.40.1120">
    <property type="entry name" value="Carboxypeptidase-like, regulatory domain"/>
    <property type="match status" value="1"/>
</dbReference>
<evidence type="ECO:0000259" key="13">
    <source>
        <dbReference type="Pfam" id="PF00593"/>
    </source>
</evidence>
<dbReference type="InterPro" id="IPR036942">
    <property type="entry name" value="Beta-barrel_TonB_sf"/>
</dbReference>
<dbReference type="Gene3D" id="2.40.170.20">
    <property type="entry name" value="TonB-dependent receptor, beta-barrel domain"/>
    <property type="match status" value="1"/>
</dbReference>
<dbReference type="InterPro" id="IPR008969">
    <property type="entry name" value="CarboxyPept-like_regulatory"/>
</dbReference>
<gene>
    <name evidence="15" type="ORF">F3059_05800</name>
</gene>
<dbReference type="OrthoDB" id="1109239at2"/>
<dbReference type="PANTHER" id="PTHR30069">
    <property type="entry name" value="TONB-DEPENDENT OUTER MEMBRANE RECEPTOR"/>
    <property type="match status" value="1"/>
</dbReference>
<dbReference type="PANTHER" id="PTHR30069:SF29">
    <property type="entry name" value="HEMOGLOBIN AND HEMOGLOBIN-HAPTOGLOBIN-BINDING PROTEIN 1-RELATED"/>
    <property type="match status" value="1"/>
</dbReference>
<dbReference type="Pfam" id="PF07715">
    <property type="entry name" value="Plug"/>
    <property type="match status" value="1"/>
</dbReference>
<protein>
    <submittedName>
        <fullName evidence="15">TonB-dependent receptor</fullName>
    </submittedName>
</protein>
<evidence type="ECO:0000256" key="4">
    <source>
        <dbReference type="ARBA" id="ARBA00022692"/>
    </source>
</evidence>
<reference evidence="15 16" key="1">
    <citation type="submission" date="2019-09" db="EMBL/GenBank/DDBJ databases">
        <title>Genomes of Cryomorphaceae.</title>
        <authorList>
            <person name="Bowman J.P."/>
        </authorList>
    </citation>
    <scope>NUCLEOTIDE SEQUENCE [LARGE SCALE GENOMIC DNA]</scope>
    <source>
        <strain evidence="15 16">KCTC 52047</strain>
    </source>
</reference>
<comment type="caution">
    <text evidence="15">The sequence shown here is derived from an EMBL/GenBank/DDBJ whole genome shotgun (WGS) entry which is preliminary data.</text>
</comment>
<evidence type="ECO:0000256" key="2">
    <source>
        <dbReference type="ARBA" id="ARBA00022448"/>
    </source>
</evidence>
<keyword evidence="4 10" id="KW-0812">Transmembrane</keyword>
<organism evidence="15 16">
    <name type="scientific">Salibacter halophilus</name>
    <dbReference type="NCBI Taxonomy" id="1803916"/>
    <lineage>
        <taxon>Bacteria</taxon>
        <taxon>Pseudomonadati</taxon>
        <taxon>Bacteroidota</taxon>
        <taxon>Flavobacteriia</taxon>
        <taxon>Flavobacteriales</taxon>
        <taxon>Salibacteraceae</taxon>
        <taxon>Salibacter</taxon>
    </lineage>
</organism>
<keyword evidence="2 10" id="KW-0813">Transport</keyword>
<dbReference type="InterPro" id="IPR039426">
    <property type="entry name" value="TonB-dep_rcpt-like"/>
</dbReference>
<evidence type="ECO:0000256" key="12">
    <source>
        <dbReference type="SAM" id="SignalP"/>
    </source>
</evidence>
<name>A0A6N6M5H9_9FLAO</name>
<dbReference type="EMBL" id="WACR01000004">
    <property type="protein sequence ID" value="KAB1064869.1"/>
    <property type="molecule type" value="Genomic_DNA"/>
</dbReference>